<dbReference type="GO" id="GO:0016616">
    <property type="term" value="F:oxidoreductase activity, acting on the CH-OH group of donors, NAD or NADP as acceptor"/>
    <property type="evidence" value="ECO:0007669"/>
    <property type="project" value="UniProtKB-ARBA"/>
</dbReference>
<proteinExistence type="inferred from homology"/>
<dbReference type="AlphaFoldDB" id="A0A8H8P6D7"/>
<dbReference type="PROSITE" id="PS00063">
    <property type="entry name" value="ALDOKETO_REDUCTASE_3"/>
    <property type="match status" value="1"/>
</dbReference>
<dbReference type="PANTHER" id="PTHR43827">
    <property type="entry name" value="2,5-DIKETO-D-GLUCONIC ACID REDUCTASE"/>
    <property type="match status" value="1"/>
</dbReference>
<feature type="domain" description="NADP-dependent oxidoreductase" evidence="4">
    <location>
        <begin position="318"/>
        <end position="529"/>
    </location>
</feature>
<dbReference type="Gene3D" id="3.20.20.100">
    <property type="entry name" value="NADP-dependent oxidoreductase domain"/>
    <property type="match status" value="2"/>
</dbReference>
<sequence length="576" mass="64528">MSLNVPIVKLNSGDSIPAVGLGCWMGSVGGGEQAYEMVKLALRLGYRHFDTASRYGNEEGVGRAIRESGIPRSEIFVTTKLVDWDHDSPKRGLEGSLMALGLDYIDLYLMHWPMARKGRILQPDESPTFVETWLAMEKLLDTGKVKNIGISNFSIQNINVLLEKAKVIPVVNQVELHPCYPQNKLIEFCRSKGIYPTAYCPLGQYRSPFFSDPVFIRAAEQLSKELSREVTPSQLVLSWAVQRGTIIIPKSSNESRLKQNLDIITLPKAIFEIVDNYHKGPGMHKTLDEYTLRDPGTVGGMAIPSIKLNTGSEIPVVGLGCWMGAPGRKEASYEIVKKALEIGYRHFDMVTRYGMYLGYQSILAAIESTHRERRCGWKGTRDSEIPRSEIFVTTKLIDYDHDDPRRGLEKSLKKLNLEYIDLYLMHWPMARLDSMEDSTYKLGKVYHPEESPTFVDTWLEMEKLLDTGKVRSIGVSNFSIKNLNILIERANIVPAANEVELNPSNPQHALVDLCKSKGIQAIGYGPLGQYRAPFHTDPELLHASEKLGGSAFKENLSLSAGIELGCAKGDYRDTKE</sequence>
<keyword evidence="3" id="KW-0560">Oxidoreductase</keyword>
<evidence type="ECO:0000256" key="1">
    <source>
        <dbReference type="ARBA" id="ARBA00007905"/>
    </source>
</evidence>
<dbReference type="SUPFAM" id="SSF51430">
    <property type="entry name" value="NAD(P)-linked oxidoreductase"/>
    <property type="match status" value="2"/>
</dbReference>
<evidence type="ECO:0000259" key="4">
    <source>
        <dbReference type="Pfam" id="PF00248"/>
    </source>
</evidence>
<dbReference type="GeneID" id="67029608"/>
<name>A0A8H8P6D7_9AGAM</name>
<accession>A0A8H8P6D7</accession>
<protein>
    <submittedName>
        <fullName evidence="5">Alpha-1,3-glucanase</fullName>
    </submittedName>
</protein>
<evidence type="ECO:0000313" key="5">
    <source>
        <dbReference type="EMBL" id="QRW25380.1"/>
    </source>
</evidence>
<dbReference type="Pfam" id="PF00248">
    <property type="entry name" value="Aldo_ket_red"/>
    <property type="match status" value="2"/>
</dbReference>
<dbReference type="RefSeq" id="XP_043185617.1">
    <property type="nucleotide sequence ID" value="XM_043327145.1"/>
</dbReference>
<dbReference type="PROSITE" id="PS00798">
    <property type="entry name" value="ALDOKETO_REDUCTASE_1"/>
    <property type="match status" value="1"/>
</dbReference>
<dbReference type="CDD" id="cd19071">
    <property type="entry name" value="AKR_AKR1-5-like"/>
    <property type="match status" value="1"/>
</dbReference>
<dbReference type="KEGG" id="rsx:RhiXN_07329"/>
<evidence type="ECO:0000256" key="3">
    <source>
        <dbReference type="ARBA" id="ARBA00023002"/>
    </source>
</evidence>
<feature type="domain" description="NADP-dependent oxidoreductase" evidence="4">
    <location>
        <begin position="31"/>
        <end position="275"/>
    </location>
</feature>
<dbReference type="InterPro" id="IPR020471">
    <property type="entry name" value="AKR"/>
</dbReference>
<comment type="similarity">
    <text evidence="1">Belongs to the aldo/keto reductase family.</text>
</comment>
<dbReference type="PROSITE" id="PS00062">
    <property type="entry name" value="ALDOKETO_REDUCTASE_2"/>
    <property type="match status" value="2"/>
</dbReference>
<dbReference type="InterPro" id="IPR018170">
    <property type="entry name" value="Aldo/ket_reductase_CS"/>
</dbReference>
<dbReference type="InterPro" id="IPR023210">
    <property type="entry name" value="NADP_OxRdtase_dom"/>
</dbReference>
<dbReference type="PRINTS" id="PR00069">
    <property type="entry name" value="ALDKETRDTASE"/>
</dbReference>
<gene>
    <name evidence="5" type="ORF">RhiXN_07329</name>
</gene>
<dbReference type="PANTHER" id="PTHR43827:SF3">
    <property type="entry name" value="NADP-DEPENDENT OXIDOREDUCTASE DOMAIN-CONTAINING PROTEIN"/>
    <property type="match status" value="1"/>
</dbReference>
<dbReference type="InterPro" id="IPR036812">
    <property type="entry name" value="NAD(P)_OxRdtase_dom_sf"/>
</dbReference>
<evidence type="ECO:0000313" key="6">
    <source>
        <dbReference type="Proteomes" id="UP000650533"/>
    </source>
</evidence>
<dbReference type="Proteomes" id="UP000650533">
    <property type="component" value="Chromosome 13"/>
</dbReference>
<dbReference type="EMBL" id="CP059670">
    <property type="protein sequence ID" value="QRW25380.1"/>
    <property type="molecule type" value="Genomic_DNA"/>
</dbReference>
<dbReference type="FunFam" id="3.20.20.100:FF:000002">
    <property type="entry name" value="2,5-diketo-D-gluconic acid reductase A"/>
    <property type="match status" value="1"/>
</dbReference>
<organism evidence="5 6">
    <name type="scientific">Rhizoctonia solani</name>
    <dbReference type="NCBI Taxonomy" id="456999"/>
    <lineage>
        <taxon>Eukaryota</taxon>
        <taxon>Fungi</taxon>
        <taxon>Dikarya</taxon>
        <taxon>Basidiomycota</taxon>
        <taxon>Agaricomycotina</taxon>
        <taxon>Agaricomycetes</taxon>
        <taxon>Cantharellales</taxon>
        <taxon>Ceratobasidiaceae</taxon>
        <taxon>Rhizoctonia</taxon>
    </lineage>
</organism>
<keyword evidence="2" id="KW-0521">NADP</keyword>
<reference evidence="5" key="1">
    <citation type="submission" date="2020-05" db="EMBL/GenBank/DDBJ databases">
        <title>Evolutionary and genomic comparisons of hybrid uninucleate and nonhybrid Rhizoctonia fungi.</title>
        <authorList>
            <person name="Li C."/>
            <person name="Chen X."/>
        </authorList>
    </citation>
    <scope>NUCLEOTIDE SEQUENCE</scope>
    <source>
        <strain evidence="5">AG-1 IA</strain>
    </source>
</reference>
<evidence type="ECO:0000256" key="2">
    <source>
        <dbReference type="ARBA" id="ARBA00022857"/>
    </source>
</evidence>